<dbReference type="Proteomes" id="UP000279236">
    <property type="component" value="Unassembled WGS sequence"/>
</dbReference>
<dbReference type="RefSeq" id="XP_028478509.1">
    <property type="nucleotide sequence ID" value="XM_028622057.1"/>
</dbReference>
<feature type="region of interest" description="Disordered" evidence="1">
    <location>
        <begin position="1"/>
        <end position="38"/>
    </location>
</feature>
<organism evidence="2 3">
    <name type="scientific">Apiotrichum porosum</name>
    <dbReference type="NCBI Taxonomy" id="105984"/>
    <lineage>
        <taxon>Eukaryota</taxon>
        <taxon>Fungi</taxon>
        <taxon>Dikarya</taxon>
        <taxon>Basidiomycota</taxon>
        <taxon>Agaricomycotina</taxon>
        <taxon>Tremellomycetes</taxon>
        <taxon>Trichosporonales</taxon>
        <taxon>Trichosporonaceae</taxon>
        <taxon>Apiotrichum</taxon>
    </lineage>
</organism>
<gene>
    <name evidence="2" type="ORF">EHS24_006651</name>
</gene>
<sequence length="97" mass="10465">MASEKTIIQQPGYAQDPNAVQPQPTIGHPVQPFGAMGAPAPTNNPECAQYGRDTRIGPGPIVFLVCCLPWSLIWLLSRRNVTCRGCHATMPPQGLID</sequence>
<dbReference type="AlphaFoldDB" id="A0A427Y1V0"/>
<proteinExistence type="predicted"/>
<evidence type="ECO:0000256" key="1">
    <source>
        <dbReference type="SAM" id="MobiDB-lite"/>
    </source>
</evidence>
<protein>
    <submittedName>
        <fullName evidence="2">Uncharacterized protein</fullName>
    </submittedName>
</protein>
<accession>A0A427Y1V0</accession>
<dbReference type="GeneID" id="39591194"/>
<comment type="caution">
    <text evidence="2">The sequence shown here is derived from an EMBL/GenBank/DDBJ whole genome shotgun (WGS) entry which is preliminary data.</text>
</comment>
<keyword evidence="3" id="KW-1185">Reference proteome</keyword>
<evidence type="ECO:0000313" key="3">
    <source>
        <dbReference type="Proteomes" id="UP000279236"/>
    </source>
</evidence>
<name>A0A427Y1V0_9TREE</name>
<reference evidence="2 3" key="1">
    <citation type="submission" date="2018-11" db="EMBL/GenBank/DDBJ databases">
        <title>Genome sequence of Apiotrichum porosum DSM 27194.</title>
        <authorList>
            <person name="Aliyu H."/>
            <person name="Gorte O."/>
            <person name="Ochsenreither K."/>
        </authorList>
    </citation>
    <scope>NUCLEOTIDE SEQUENCE [LARGE SCALE GENOMIC DNA]</scope>
    <source>
        <strain evidence="2 3">DSM 27194</strain>
    </source>
</reference>
<dbReference type="OrthoDB" id="66510at2759"/>
<evidence type="ECO:0000313" key="2">
    <source>
        <dbReference type="EMBL" id="RSH85061.1"/>
    </source>
</evidence>
<dbReference type="EMBL" id="RSCE01000003">
    <property type="protein sequence ID" value="RSH85061.1"/>
    <property type="molecule type" value="Genomic_DNA"/>
</dbReference>